<dbReference type="AlphaFoldDB" id="A0A0K2RY95"/>
<dbReference type="PATRIC" id="fig|43675.28.peg.550"/>
<proteinExistence type="inferred from homology"/>
<dbReference type="CDD" id="cd07814">
    <property type="entry name" value="SRPBCC_CalC_Aha1-like"/>
    <property type="match status" value="1"/>
</dbReference>
<gene>
    <name evidence="3" type="ORF">RM6536_0542</name>
</gene>
<dbReference type="RefSeq" id="WP_060823945.1">
    <property type="nucleotide sequence ID" value="NZ_AP014938.1"/>
</dbReference>
<dbReference type="Proteomes" id="UP000066203">
    <property type="component" value="Chromosome"/>
</dbReference>
<dbReference type="InterPro" id="IPR013538">
    <property type="entry name" value="ASHA1/2-like_C"/>
</dbReference>
<evidence type="ECO:0000259" key="2">
    <source>
        <dbReference type="Pfam" id="PF08327"/>
    </source>
</evidence>
<dbReference type="SUPFAM" id="SSF55961">
    <property type="entry name" value="Bet v1-like"/>
    <property type="match status" value="1"/>
</dbReference>
<protein>
    <recommendedName>
        <fullName evidence="2">Activator of Hsp90 ATPase homologue 1/2-like C-terminal domain-containing protein</fullName>
    </recommendedName>
</protein>
<accession>A0A0K2RY95</accession>
<sequence>MSITHVPDEELLVFDHEIAAPVEDVFGAYLDPELLVRWYGPAGWHVRPTDVVVEPVVGGLQRLSMINEVDPSVSCILQSRFLSIEPFKELEYAEQLPDHLGNPGSVLVYQRHRFFPETVITADGVGAGTRIVIEIGPMPASVHEEVRTTWRSTFARLDDVLAARARGEL</sequence>
<dbReference type="EMBL" id="AP014938">
    <property type="protein sequence ID" value="BAS19789.1"/>
    <property type="molecule type" value="Genomic_DNA"/>
</dbReference>
<evidence type="ECO:0000256" key="1">
    <source>
        <dbReference type="ARBA" id="ARBA00006817"/>
    </source>
</evidence>
<evidence type="ECO:0000313" key="3">
    <source>
        <dbReference type="EMBL" id="BAS19789.1"/>
    </source>
</evidence>
<reference evidence="4" key="1">
    <citation type="submission" date="2015-08" db="EMBL/GenBank/DDBJ databases">
        <title>Complete genome sequence of Rothia mucilaginosa strain NUM-Rm6536.</title>
        <authorList>
            <person name="Nambu T."/>
        </authorList>
    </citation>
    <scope>NUCLEOTIDE SEQUENCE [LARGE SCALE GENOMIC DNA]</scope>
    <source>
        <strain evidence="4">NUM-Rm6536</strain>
    </source>
</reference>
<dbReference type="InterPro" id="IPR023393">
    <property type="entry name" value="START-like_dom_sf"/>
</dbReference>
<dbReference type="Gene3D" id="3.30.530.20">
    <property type="match status" value="1"/>
</dbReference>
<organism evidence="3">
    <name type="scientific">Rothia mucilaginosa</name>
    <dbReference type="NCBI Taxonomy" id="43675"/>
    <lineage>
        <taxon>Bacteria</taxon>
        <taxon>Bacillati</taxon>
        <taxon>Actinomycetota</taxon>
        <taxon>Actinomycetes</taxon>
        <taxon>Micrococcales</taxon>
        <taxon>Micrococcaceae</taxon>
        <taxon>Rothia</taxon>
    </lineage>
</organism>
<name>A0A0K2RY95_9MICC</name>
<comment type="similarity">
    <text evidence="1">Belongs to the AHA1 family.</text>
</comment>
<dbReference type="Pfam" id="PF08327">
    <property type="entry name" value="AHSA1"/>
    <property type="match status" value="1"/>
</dbReference>
<evidence type="ECO:0000313" key="4">
    <source>
        <dbReference type="Proteomes" id="UP000066203"/>
    </source>
</evidence>
<feature type="domain" description="Activator of Hsp90 ATPase homologue 1/2-like C-terminal" evidence="2">
    <location>
        <begin position="19"/>
        <end position="161"/>
    </location>
</feature>